<accession>A0A6A5S511</accession>
<name>A0A6A5S511_9PLEO</name>
<evidence type="ECO:0000313" key="1">
    <source>
        <dbReference type="EMBL" id="KAF1935003.1"/>
    </source>
</evidence>
<gene>
    <name evidence="1" type="ORF">EJ02DRAFT_153467</name>
</gene>
<sequence>MLHQQHYLRSDTSATTSVTSGAAVLLLATGIAYPICHHCLPWRISGTRLGKRTQLVNCSFHEGDLGTFIKAHPVSLHQLVFSDIRTLTGNWSSLWATSRDHGKHQCL</sequence>
<protein>
    <submittedName>
        <fullName evidence="1">Uncharacterized protein</fullName>
    </submittedName>
</protein>
<reference evidence="1" key="1">
    <citation type="journal article" date="2020" name="Stud. Mycol.">
        <title>101 Dothideomycetes genomes: a test case for predicting lifestyles and emergence of pathogens.</title>
        <authorList>
            <person name="Haridas S."/>
            <person name="Albert R."/>
            <person name="Binder M."/>
            <person name="Bloem J."/>
            <person name="Labutti K."/>
            <person name="Salamov A."/>
            <person name="Andreopoulos B."/>
            <person name="Baker S."/>
            <person name="Barry K."/>
            <person name="Bills G."/>
            <person name="Bluhm B."/>
            <person name="Cannon C."/>
            <person name="Castanera R."/>
            <person name="Culley D."/>
            <person name="Daum C."/>
            <person name="Ezra D."/>
            <person name="Gonzalez J."/>
            <person name="Henrissat B."/>
            <person name="Kuo A."/>
            <person name="Liang C."/>
            <person name="Lipzen A."/>
            <person name="Lutzoni F."/>
            <person name="Magnuson J."/>
            <person name="Mondo S."/>
            <person name="Nolan M."/>
            <person name="Ohm R."/>
            <person name="Pangilinan J."/>
            <person name="Park H.-J."/>
            <person name="Ramirez L."/>
            <person name="Alfaro M."/>
            <person name="Sun H."/>
            <person name="Tritt A."/>
            <person name="Yoshinaga Y."/>
            <person name="Zwiers L.-H."/>
            <person name="Turgeon B."/>
            <person name="Goodwin S."/>
            <person name="Spatafora J."/>
            <person name="Crous P."/>
            <person name="Grigoriev I."/>
        </authorList>
    </citation>
    <scope>NUCLEOTIDE SEQUENCE</scope>
    <source>
        <strain evidence="1">CBS 161.51</strain>
    </source>
</reference>
<evidence type="ECO:0000313" key="2">
    <source>
        <dbReference type="Proteomes" id="UP000800038"/>
    </source>
</evidence>
<dbReference type="AlphaFoldDB" id="A0A6A5S511"/>
<dbReference type="EMBL" id="ML976329">
    <property type="protein sequence ID" value="KAF1935003.1"/>
    <property type="molecule type" value="Genomic_DNA"/>
</dbReference>
<keyword evidence="2" id="KW-1185">Reference proteome</keyword>
<organism evidence="1 2">
    <name type="scientific">Clathrospora elynae</name>
    <dbReference type="NCBI Taxonomy" id="706981"/>
    <lineage>
        <taxon>Eukaryota</taxon>
        <taxon>Fungi</taxon>
        <taxon>Dikarya</taxon>
        <taxon>Ascomycota</taxon>
        <taxon>Pezizomycotina</taxon>
        <taxon>Dothideomycetes</taxon>
        <taxon>Pleosporomycetidae</taxon>
        <taxon>Pleosporales</taxon>
        <taxon>Diademaceae</taxon>
        <taxon>Clathrospora</taxon>
    </lineage>
</organism>
<dbReference type="OrthoDB" id="5279008at2759"/>
<dbReference type="Proteomes" id="UP000800038">
    <property type="component" value="Unassembled WGS sequence"/>
</dbReference>
<proteinExistence type="predicted"/>